<organism evidence="6 7">
    <name type="scientific">Ignavibacterium album (strain DSM 19864 / JCM 16511 / NBRC 101810 / Mat9-16)</name>
    <dbReference type="NCBI Taxonomy" id="945713"/>
    <lineage>
        <taxon>Bacteria</taxon>
        <taxon>Pseudomonadati</taxon>
        <taxon>Ignavibacteriota</taxon>
        <taxon>Ignavibacteria</taxon>
        <taxon>Ignavibacteriales</taxon>
        <taxon>Ignavibacteriaceae</taxon>
        <taxon>Ignavibacterium</taxon>
    </lineage>
</organism>
<dbReference type="InterPro" id="IPR039910">
    <property type="entry name" value="D15-like"/>
</dbReference>
<evidence type="ECO:0000256" key="1">
    <source>
        <dbReference type="ARBA" id="ARBA00004370"/>
    </source>
</evidence>
<keyword evidence="7" id="KW-1185">Reference proteome</keyword>
<dbReference type="Pfam" id="PF07244">
    <property type="entry name" value="POTRA"/>
    <property type="match status" value="1"/>
</dbReference>
<sequence>MVKIIAKYFSAFLFLTGVINAQIPDSLVYRSAFPFVVDSIRITGNDQTEDFIIRRELTFSIGDTLTPEIIFYNRERIYSLGLFAHVYVNPLVEDAINILEIKVEERWYIYPIPFVNIKERDWNKLSYGIFLRIDNFRGRNEQINAITSFGYDPSFALNYYNPNLIGKEDFFFRVGFLYSNVNNKSPSAEILYGEPFKQKFFRPYLLFGKRLLLFHKFYASVAYNYYETEKYFDGINISGERIDRFPELQLGYEFDSRDLVQFPREGIFTQASYSLKGLGVNSINYQVARIDFREYRNIVGKLFSKWRLTARFTSGDKVPYYDYSILGLDERIRGYFTRKIEGNHFYFTSLEFFYPIIEELNIDLEFIPVIPKQLLKYRVALYTQLFGDAGTALYKNKSLSFNRFQSGYGIGLTFLVLPYNLLRIEYAFDNFGKTEWIFDLGVAF</sequence>
<reference evidence="6 7" key="1">
    <citation type="journal article" date="2012" name="Front. Microbiol.">
        <title>Complete genome of Ignavibacterium album, a metabolically versatile, flagellated, facultative anaerobe from the phylum Chlorobi.</title>
        <authorList>
            <person name="Liu Z."/>
            <person name="Frigaard N.-U."/>
            <person name="Vogl K."/>
            <person name="Iino T."/>
            <person name="Ohkuma M."/>
            <person name="Overmann J."/>
            <person name="Bryant D.A."/>
        </authorList>
    </citation>
    <scope>NUCLEOTIDE SEQUENCE [LARGE SCALE GENOMIC DNA]</scope>
    <source>
        <strain evidence="7">DSM 19864 / JCM 16511 / NBRC 101810 / Mat9-16</strain>
    </source>
</reference>
<dbReference type="HOGENOM" id="CLU_044184_0_0_10"/>
<keyword evidence="3" id="KW-0812">Transmembrane</keyword>
<evidence type="ECO:0000313" key="7">
    <source>
        <dbReference type="Proteomes" id="UP000007394"/>
    </source>
</evidence>
<dbReference type="InterPro" id="IPR010827">
    <property type="entry name" value="BamA/TamA_POTRA"/>
</dbReference>
<evidence type="ECO:0000256" key="2">
    <source>
        <dbReference type="ARBA" id="ARBA00022452"/>
    </source>
</evidence>
<dbReference type="EMBL" id="CP003418">
    <property type="protein sequence ID" value="AFH49690.1"/>
    <property type="molecule type" value="Genomic_DNA"/>
</dbReference>
<keyword evidence="2" id="KW-1134">Transmembrane beta strand</keyword>
<evidence type="ECO:0000256" key="4">
    <source>
        <dbReference type="ARBA" id="ARBA00023136"/>
    </source>
</evidence>
<comment type="subcellular location">
    <subcellularLocation>
        <location evidence="1">Membrane</location>
    </subcellularLocation>
</comment>
<dbReference type="PANTHER" id="PTHR12815">
    <property type="entry name" value="SORTING AND ASSEMBLY MACHINERY SAMM50 PROTEIN FAMILY MEMBER"/>
    <property type="match status" value="1"/>
</dbReference>
<dbReference type="InterPro" id="IPR034746">
    <property type="entry name" value="POTRA"/>
</dbReference>
<evidence type="ECO:0000259" key="5">
    <source>
        <dbReference type="PROSITE" id="PS51779"/>
    </source>
</evidence>
<dbReference type="PROSITE" id="PS51779">
    <property type="entry name" value="POTRA"/>
    <property type="match status" value="1"/>
</dbReference>
<proteinExistence type="predicted"/>
<feature type="domain" description="POTRA" evidence="5">
    <location>
        <begin position="35"/>
        <end position="106"/>
    </location>
</feature>
<dbReference type="PANTHER" id="PTHR12815:SF18">
    <property type="entry name" value="SORTING AND ASSEMBLY MACHINERY COMPONENT 50 HOMOLOG"/>
    <property type="match status" value="1"/>
</dbReference>
<dbReference type="OrthoDB" id="9768717at2"/>
<evidence type="ECO:0000313" key="6">
    <source>
        <dbReference type="EMBL" id="AFH49690.1"/>
    </source>
</evidence>
<dbReference type="Proteomes" id="UP000007394">
    <property type="component" value="Chromosome"/>
</dbReference>
<dbReference type="eggNOG" id="COG4775">
    <property type="taxonomic scope" value="Bacteria"/>
</dbReference>
<protein>
    <recommendedName>
        <fullName evidence="5">POTRA domain-containing protein</fullName>
    </recommendedName>
</protein>
<gene>
    <name evidence="6" type="ordered locus">IALB_1985</name>
</gene>
<dbReference type="Gene3D" id="2.40.160.50">
    <property type="entry name" value="membrane protein fhac: a member of the omp85/tpsb transporter family"/>
    <property type="match status" value="1"/>
</dbReference>
<dbReference type="RefSeq" id="WP_014560839.1">
    <property type="nucleotide sequence ID" value="NC_017464.1"/>
</dbReference>
<accession>I0AL33</accession>
<evidence type="ECO:0000256" key="3">
    <source>
        <dbReference type="ARBA" id="ARBA00022692"/>
    </source>
</evidence>
<keyword evidence="4" id="KW-0472">Membrane</keyword>
<dbReference type="STRING" id="945713.IALB_1985"/>
<dbReference type="KEGG" id="ial:IALB_1985"/>
<dbReference type="Gene3D" id="3.10.20.310">
    <property type="entry name" value="membrane protein fhac"/>
    <property type="match status" value="1"/>
</dbReference>
<dbReference type="AlphaFoldDB" id="I0AL33"/>
<name>I0AL33_IGNAJ</name>
<dbReference type="GO" id="GO:0019867">
    <property type="term" value="C:outer membrane"/>
    <property type="evidence" value="ECO:0007669"/>
    <property type="project" value="InterPro"/>
</dbReference>